<accession>A0AAV7DQA6</accession>
<gene>
    <name evidence="1" type="ORF">H6P81_021685</name>
</gene>
<evidence type="ECO:0000313" key="1">
    <source>
        <dbReference type="EMBL" id="KAG9438373.1"/>
    </source>
</evidence>
<sequence length="92" mass="10612">MRLPKSTPQQLGLTPALDCLSNLNHMKDRDSSLWTYLCSRLDPDIHFMYIEGAAKTRQIKDVKVSYPLPCMPTICFDILKDMAKKRIPEMLL</sequence>
<protein>
    <submittedName>
        <fullName evidence="1">Uncharacterized protein</fullName>
    </submittedName>
</protein>
<keyword evidence="2" id="KW-1185">Reference proteome</keyword>
<evidence type="ECO:0000313" key="2">
    <source>
        <dbReference type="Proteomes" id="UP000825729"/>
    </source>
</evidence>
<reference evidence="1 2" key="1">
    <citation type="submission" date="2021-07" db="EMBL/GenBank/DDBJ databases">
        <title>The Aristolochia fimbriata genome: insights into angiosperm evolution, floral development and chemical biosynthesis.</title>
        <authorList>
            <person name="Jiao Y."/>
        </authorList>
    </citation>
    <scope>NUCLEOTIDE SEQUENCE [LARGE SCALE GENOMIC DNA]</scope>
    <source>
        <strain evidence="1">IBCAS-2021</strain>
        <tissue evidence="1">Leaf</tissue>
    </source>
</reference>
<organism evidence="1 2">
    <name type="scientific">Aristolochia fimbriata</name>
    <name type="common">White veined hardy Dutchman's pipe vine</name>
    <dbReference type="NCBI Taxonomy" id="158543"/>
    <lineage>
        <taxon>Eukaryota</taxon>
        <taxon>Viridiplantae</taxon>
        <taxon>Streptophyta</taxon>
        <taxon>Embryophyta</taxon>
        <taxon>Tracheophyta</taxon>
        <taxon>Spermatophyta</taxon>
        <taxon>Magnoliopsida</taxon>
        <taxon>Magnoliidae</taxon>
        <taxon>Piperales</taxon>
        <taxon>Aristolochiaceae</taxon>
        <taxon>Aristolochia</taxon>
    </lineage>
</organism>
<proteinExistence type="predicted"/>
<dbReference type="AlphaFoldDB" id="A0AAV7DQA6"/>
<name>A0AAV7DQA6_ARIFI</name>
<dbReference type="Proteomes" id="UP000825729">
    <property type="component" value="Unassembled WGS sequence"/>
</dbReference>
<comment type="caution">
    <text evidence="1">The sequence shown here is derived from an EMBL/GenBank/DDBJ whole genome shotgun (WGS) entry which is preliminary data.</text>
</comment>
<dbReference type="EMBL" id="JAINDJ010000134">
    <property type="protein sequence ID" value="KAG9438373.1"/>
    <property type="molecule type" value="Genomic_DNA"/>
</dbReference>